<evidence type="ECO:0000313" key="1">
    <source>
        <dbReference type="EMBL" id="EKM50552.1"/>
    </source>
</evidence>
<dbReference type="InParanoid" id="K5WJW5"/>
<dbReference type="GeneID" id="18907319"/>
<protein>
    <submittedName>
        <fullName evidence="1">Uncharacterized protein</fullName>
    </submittedName>
</protein>
<name>K5WJW5_PHACS</name>
<dbReference type="STRING" id="650164.K5WJW5"/>
<sequence length="67" mass="7308">ITSLSTTAIGSFTLYMFYASARFCQPSETLMWSCGANREANPLFKPVVSGGDGSDVQFHECCNHEVP</sequence>
<dbReference type="AlphaFoldDB" id="K5WJW5"/>
<dbReference type="KEGG" id="pco:PHACADRAFT_104542"/>
<dbReference type="Proteomes" id="UP000008370">
    <property type="component" value="Unassembled WGS sequence"/>
</dbReference>
<dbReference type="OrthoDB" id="426718at2759"/>
<proteinExistence type="predicted"/>
<organism evidence="1 2">
    <name type="scientific">Phanerochaete carnosa (strain HHB-10118-sp)</name>
    <name type="common">White-rot fungus</name>
    <name type="synonym">Peniophora carnosa</name>
    <dbReference type="NCBI Taxonomy" id="650164"/>
    <lineage>
        <taxon>Eukaryota</taxon>
        <taxon>Fungi</taxon>
        <taxon>Dikarya</taxon>
        <taxon>Basidiomycota</taxon>
        <taxon>Agaricomycotina</taxon>
        <taxon>Agaricomycetes</taxon>
        <taxon>Polyporales</taxon>
        <taxon>Phanerochaetaceae</taxon>
        <taxon>Phanerochaete</taxon>
    </lineage>
</organism>
<dbReference type="HOGENOM" id="CLU_2819575_0_0_1"/>
<dbReference type="RefSeq" id="XP_007400823.1">
    <property type="nucleotide sequence ID" value="XM_007400761.1"/>
</dbReference>
<dbReference type="EMBL" id="JH930478">
    <property type="protein sequence ID" value="EKM50552.1"/>
    <property type="molecule type" value="Genomic_DNA"/>
</dbReference>
<reference evidence="1 2" key="1">
    <citation type="journal article" date="2012" name="BMC Genomics">
        <title>Comparative genomics of the white-rot fungi, Phanerochaete carnosa and P. chrysosporium, to elucidate the genetic basis of the distinct wood types they colonize.</title>
        <authorList>
            <person name="Suzuki H."/>
            <person name="MacDonald J."/>
            <person name="Syed K."/>
            <person name="Salamov A."/>
            <person name="Hori C."/>
            <person name="Aerts A."/>
            <person name="Henrissat B."/>
            <person name="Wiebenga A."/>
            <person name="vanKuyk P.A."/>
            <person name="Barry K."/>
            <person name="Lindquist E."/>
            <person name="LaButti K."/>
            <person name="Lapidus A."/>
            <person name="Lucas S."/>
            <person name="Coutinho P."/>
            <person name="Gong Y."/>
            <person name="Samejima M."/>
            <person name="Mahadevan R."/>
            <person name="Abou-Zaid M."/>
            <person name="de Vries R.P."/>
            <person name="Igarashi K."/>
            <person name="Yadav J.S."/>
            <person name="Grigoriev I.V."/>
            <person name="Master E.R."/>
        </authorList>
    </citation>
    <scope>NUCLEOTIDE SEQUENCE [LARGE SCALE GENOMIC DNA]</scope>
    <source>
        <strain evidence="1 2">HHB-10118-sp</strain>
    </source>
</reference>
<gene>
    <name evidence="1" type="ORF">PHACADRAFT_104542</name>
</gene>
<evidence type="ECO:0000313" key="2">
    <source>
        <dbReference type="Proteomes" id="UP000008370"/>
    </source>
</evidence>
<feature type="non-terminal residue" evidence="1">
    <location>
        <position position="1"/>
    </location>
</feature>
<keyword evidence="2" id="KW-1185">Reference proteome</keyword>
<accession>K5WJW5</accession>